<dbReference type="Proteomes" id="UP000054270">
    <property type="component" value="Unassembled WGS sequence"/>
</dbReference>
<evidence type="ECO:0000259" key="4">
    <source>
        <dbReference type="PROSITE" id="PS51192"/>
    </source>
</evidence>
<keyword evidence="7" id="KW-1185">Reference proteome</keyword>
<evidence type="ECO:0000256" key="2">
    <source>
        <dbReference type="ARBA" id="ARBA00022801"/>
    </source>
</evidence>
<dbReference type="GO" id="GO:0008094">
    <property type="term" value="F:ATP-dependent activity, acting on DNA"/>
    <property type="evidence" value="ECO:0007669"/>
    <property type="project" value="TreeGrafter"/>
</dbReference>
<protein>
    <recommendedName>
        <fullName evidence="8">Helicase C-terminal domain-containing protein</fullName>
    </recommendedName>
</protein>
<dbReference type="Gene3D" id="3.40.50.10810">
    <property type="entry name" value="Tandem AAA-ATPase domain"/>
    <property type="match status" value="1"/>
</dbReference>
<accession>A0A0D2LS85</accession>
<dbReference type="PROSITE" id="PS51194">
    <property type="entry name" value="HELICASE_CTER"/>
    <property type="match status" value="1"/>
</dbReference>
<proteinExistence type="predicted"/>
<dbReference type="Pfam" id="PF00271">
    <property type="entry name" value="Helicase_C"/>
    <property type="match status" value="1"/>
</dbReference>
<dbReference type="OMA" id="CARICAH"/>
<dbReference type="InterPro" id="IPR001650">
    <property type="entry name" value="Helicase_C-like"/>
</dbReference>
<dbReference type="Pfam" id="PF00176">
    <property type="entry name" value="SNF2-rel_dom"/>
    <property type="match status" value="1"/>
</dbReference>
<dbReference type="PANTHER" id="PTHR45626">
    <property type="entry name" value="TRANSCRIPTION TERMINATION FACTOR 2-RELATED"/>
    <property type="match status" value="1"/>
</dbReference>
<dbReference type="InterPro" id="IPR014001">
    <property type="entry name" value="Helicase_ATP-bd"/>
</dbReference>
<reference evidence="7" key="1">
    <citation type="submission" date="2014-04" db="EMBL/GenBank/DDBJ databases">
        <title>Evolutionary Origins and Diversification of the Mycorrhizal Mutualists.</title>
        <authorList>
            <consortium name="DOE Joint Genome Institute"/>
            <consortium name="Mycorrhizal Genomics Consortium"/>
            <person name="Kohler A."/>
            <person name="Kuo A."/>
            <person name="Nagy L.G."/>
            <person name="Floudas D."/>
            <person name="Copeland A."/>
            <person name="Barry K.W."/>
            <person name="Cichocki N."/>
            <person name="Veneault-Fourrey C."/>
            <person name="LaButti K."/>
            <person name="Lindquist E.A."/>
            <person name="Lipzen A."/>
            <person name="Lundell T."/>
            <person name="Morin E."/>
            <person name="Murat C."/>
            <person name="Riley R."/>
            <person name="Ohm R."/>
            <person name="Sun H."/>
            <person name="Tunlid A."/>
            <person name="Henrissat B."/>
            <person name="Grigoriev I.V."/>
            <person name="Hibbett D.S."/>
            <person name="Martin F."/>
        </authorList>
    </citation>
    <scope>NUCLEOTIDE SEQUENCE [LARGE SCALE GENOMIC DNA]</scope>
    <source>
        <strain evidence="7">FD-334 SS-4</strain>
    </source>
</reference>
<evidence type="ECO:0000313" key="7">
    <source>
        <dbReference type="Proteomes" id="UP000054270"/>
    </source>
</evidence>
<evidence type="ECO:0000256" key="3">
    <source>
        <dbReference type="ARBA" id="ARBA00022840"/>
    </source>
</evidence>
<evidence type="ECO:0008006" key="8">
    <source>
        <dbReference type="Google" id="ProtNLM"/>
    </source>
</evidence>
<dbReference type="GO" id="GO:0006281">
    <property type="term" value="P:DNA repair"/>
    <property type="evidence" value="ECO:0007669"/>
    <property type="project" value="TreeGrafter"/>
</dbReference>
<keyword evidence="2" id="KW-0378">Hydrolase</keyword>
<dbReference type="GO" id="GO:0016787">
    <property type="term" value="F:hydrolase activity"/>
    <property type="evidence" value="ECO:0007669"/>
    <property type="project" value="UniProtKB-KW"/>
</dbReference>
<dbReference type="OrthoDB" id="3270319at2759"/>
<dbReference type="InterPro" id="IPR049730">
    <property type="entry name" value="SNF2/RAD54-like_C"/>
</dbReference>
<feature type="domain" description="Helicase C-terminal" evidence="5">
    <location>
        <begin position="832"/>
        <end position="974"/>
    </location>
</feature>
<dbReference type="InterPro" id="IPR000330">
    <property type="entry name" value="SNF2_N"/>
</dbReference>
<feature type="non-terminal residue" evidence="6">
    <location>
        <position position="974"/>
    </location>
</feature>
<dbReference type="GO" id="GO:0005634">
    <property type="term" value="C:nucleus"/>
    <property type="evidence" value="ECO:0007669"/>
    <property type="project" value="TreeGrafter"/>
</dbReference>
<dbReference type="PROSITE" id="PS51192">
    <property type="entry name" value="HELICASE_ATP_BIND_1"/>
    <property type="match status" value="1"/>
</dbReference>
<dbReference type="Gene3D" id="3.40.50.300">
    <property type="entry name" value="P-loop containing nucleotide triphosphate hydrolases"/>
    <property type="match status" value="1"/>
</dbReference>
<evidence type="ECO:0000256" key="1">
    <source>
        <dbReference type="ARBA" id="ARBA00022741"/>
    </source>
</evidence>
<dbReference type="InterPro" id="IPR038718">
    <property type="entry name" value="SNF2-like_sf"/>
</dbReference>
<dbReference type="AlphaFoldDB" id="A0A0D2LS85"/>
<name>A0A0D2LS85_HYPSF</name>
<dbReference type="EMBL" id="KN817724">
    <property type="protein sequence ID" value="KJA13653.1"/>
    <property type="molecule type" value="Genomic_DNA"/>
</dbReference>
<feature type="domain" description="Helicase ATP-binding" evidence="4">
    <location>
        <begin position="413"/>
        <end position="641"/>
    </location>
</feature>
<dbReference type="SMART" id="SM00490">
    <property type="entry name" value="HELICc"/>
    <property type="match status" value="1"/>
</dbReference>
<gene>
    <name evidence="6" type="ORF">HYPSUDRAFT_119517</name>
</gene>
<evidence type="ECO:0000313" key="6">
    <source>
        <dbReference type="EMBL" id="KJA13653.1"/>
    </source>
</evidence>
<organism evidence="6 7">
    <name type="scientific">Hypholoma sublateritium (strain FD-334 SS-4)</name>
    <dbReference type="NCBI Taxonomy" id="945553"/>
    <lineage>
        <taxon>Eukaryota</taxon>
        <taxon>Fungi</taxon>
        <taxon>Dikarya</taxon>
        <taxon>Basidiomycota</taxon>
        <taxon>Agaricomycotina</taxon>
        <taxon>Agaricomycetes</taxon>
        <taxon>Agaricomycetidae</taxon>
        <taxon>Agaricales</taxon>
        <taxon>Agaricineae</taxon>
        <taxon>Strophariaceae</taxon>
        <taxon>Hypholoma</taxon>
    </lineage>
</organism>
<dbReference type="CDD" id="cd18793">
    <property type="entry name" value="SF2_C_SNF"/>
    <property type="match status" value="1"/>
</dbReference>
<dbReference type="SMART" id="SM00487">
    <property type="entry name" value="DEXDc"/>
    <property type="match status" value="1"/>
</dbReference>
<dbReference type="InterPro" id="IPR050628">
    <property type="entry name" value="SNF2_RAD54_helicase_TF"/>
</dbReference>
<dbReference type="STRING" id="945553.A0A0D2LS85"/>
<evidence type="ECO:0000259" key="5">
    <source>
        <dbReference type="PROSITE" id="PS51194"/>
    </source>
</evidence>
<keyword evidence="1" id="KW-0547">Nucleotide-binding</keyword>
<dbReference type="GO" id="GO:0005524">
    <property type="term" value="F:ATP binding"/>
    <property type="evidence" value="ECO:0007669"/>
    <property type="project" value="UniProtKB-KW"/>
</dbReference>
<keyword evidence="3" id="KW-0067">ATP-binding</keyword>
<dbReference type="InterPro" id="IPR027417">
    <property type="entry name" value="P-loop_NTPase"/>
</dbReference>
<sequence length="974" mass="109465">MPTHTVASALVKLWTLGAPWNYSGWQALTSTHHGLFPEDPALLPKGWTPEDAANVKSYFEQYRLQPTEDDKIAFARQTKGTALPGRKTWRDWVSALWRTSRINERIISVLHTNNFHPLTLAADSSNGTTTWPMGGTWIPLCLDAIACDLFGESCLDQRGRLPEPLRAPTQALIQRTWNNLTKRLDRSRKRLSILEEEAIQAFNDLNDEQVTKPRIRKVIRAVSKWRNVAEIFDTPENMKKISDMQVELDRLMTGLGANIKKKSTKISAPRTLLFLSADMLEALSTEEEVQEIIALYHERFDTPANAPDDTPVIDRDPIIKIPFGPPVDGADPGAEVEAHMSPAELSKNLGFVEGLPLLFNNIRHRDGLNLWSSSDAFVIKDRKHPPSHILKLKLNWHQLAGVHAIVRGCFTAEQEPEHCTGMLIADEVGLGKTYLAATTIAFLSEAAIRQDNLQVAPILEARPYLAGCKEIPYLPHLILVPGTLISQWLDELYTLYSPGSVDIFIYPSSVQEQELFWAPDGPFCSSRHEMSNRIILAPHSVLQKEFSSLRSMKAKKHGSLPWALPPLLPLVHRADISKTLFGQSFLSVTLDEAHNFRNYGAKHAAALAVLDNSIIQLILSATPLQTATKDLAAMGRMTGISHFFTQYAWEEEKEDTRALRRARKEVPDDYDPLEDNDEDPVKACQVAIAQRIQKQTAGHLLCRSVNSKDWQGNPLISLPPCKIVHVTLDLTPRELEIITSNGQALKENAGTANLAMKLTTRGFYIEYRLSVIFAREHPNARIPHFKTLEDWAKMKSTKLDTAAQLCRYLLQRDDLPLPEFTGGSVRFPSLPRLLEGEIATQNTKIVIFSEFPSMCSVLQNVFNLYGIKTLVVNGSMTYEKRASIIKNFRENPAMRVLVLSSVGTTGINLAFCRVIIFLDQPWSAQDERQMRGRVHRQPQRHEVLCIHLLAKDTADVIVSGMARGKRDMMEAFLS</sequence>
<dbReference type="SUPFAM" id="SSF52540">
    <property type="entry name" value="P-loop containing nucleoside triphosphate hydrolases"/>
    <property type="match status" value="2"/>
</dbReference>